<comment type="caution">
    <text evidence="1">The sequence shown here is derived from an EMBL/GenBank/DDBJ whole genome shotgun (WGS) entry which is preliminary data.</text>
</comment>
<proteinExistence type="predicted"/>
<dbReference type="AlphaFoldDB" id="A0A0G0C262"/>
<organism evidence="1 2">
    <name type="scientific">candidate division CPR3 bacterium GW2011_GWF2_35_18</name>
    <dbReference type="NCBI Taxonomy" id="1618350"/>
    <lineage>
        <taxon>Bacteria</taxon>
        <taxon>Bacteria division CPR3</taxon>
    </lineage>
</organism>
<protein>
    <submittedName>
        <fullName evidence="1">Uncharacterized protein</fullName>
    </submittedName>
</protein>
<dbReference type="EMBL" id="LBQB01000001">
    <property type="protein sequence ID" value="KKP70151.1"/>
    <property type="molecule type" value="Genomic_DNA"/>
</dbReference>
<evidence type="ECO:0000313" key="2">
    <source>
        <dbReference type="Proteomes" id="UP000034581"/>
    </source>
</evidence>
<gene>
    <name evidence="1" type="ORF">UR67_C0001G0060</name>
</gene>
<name>A0A0G0C262_UNCC3</name>
<accession>A0A0G0C262</accession>
<sequence length="207" mass="23881">MKYKKSDKELKDNLNQQIIFLKRSFDTFDKGNFDEGIRIATSIRVLLHDTQRQKSLLTLLGIKEDLLFYDTAISYNPNSLTRQILLVEIQLSSLPNESRYKAPLSEGVPIRYINPKIQFETWWSKNIVIKDESGNTFSRKDLILNICDKEGGAHVDLNLDNNFALLSKKNLKMFQINKNTEILISGGELVSIRQIGYEVLRSLEDKI</sequence>
<evidence type="ECO:0000313" key="1">
    <source>
        <dbReference type="EMBL" id="KKP70151.1"/>
    </source>
</evidence>
<dbReference type="STRING" id="1618350.UR67_C0001G0060"/>
<reference evidence="1 2" key="1">
    <citation type="journal article" date="2015" name="Nature">
        <title>rRNA introns, odd ribosomes, and small enigmatic genomes across a large radiation of phyla.</title>
        <authorList>
            <person name="Brown C.T."/>
            <person name="Hug L.A."/>
            <person name="Thomas B.C."/>
            <person name="Sharon I."/>
            <person name="Castelle C.J."/>
            <person name="Singh A."/>
            <person name="Wilkins M.J."/>
            <person name="Williams K.H."/>
            <person name="Banfield J.F."/>
        </authorList>
    </citation>
    <scope>NUCLEOTIDE SEQUENCE [LARGE SCALE GENOMIC DNA]</scope>
</reference>
<dbReference type="Proteomes" id="UP000034581">
    <property type="component" value="Unassembled WGS sequence"/>
</dbReference>